<dbReference type="InterPro" id="IPR036286">
    <property type="entry name" value="LexA/Signal_pep-like_sf"/>
</dbReference>
<dbReference type="SUPFAM" id="SSF51306">
    <property type="entry name" value="LexA/Signal peptidase"/>
    <property type="match status" value="1"/>
</dbReference>
<dbReference type="OrthoDB" id="308440at2759"/>
<dbReference type="PANTHER" id="PTHR43390">
    <property type="entry name" value="SIGNAL PEPTIDASE I"/>
    <property type="match status" value="1"/>
</dbReference>
<dbReference type="EMBL" id="CAKKNE010000004">
    <property type="protein sequence ID" value="CAH0373608.1"/>
    <property type="molecule type" value="Genomic_DNA"/>
</dbReference>
<evidence type="ECO:0000313" key="9">
    <source>
        <dbReference type="EMBL" id="CAH0373608.1"/>
    </source>
</evidence>
<dbReference type="GO" id="GO:0006465">
    <property type="term" value="P:signal peptide processing"/>
    <property type="evidence" value="ECO:0007669"/>
    <property type="project" value="InterPro"/>
</dbReference>
<keyword evidence="5" id="KW-0645">Protease</keyword>
<comment type="caution">
    <text evidence="9">The sequence shown here is derived from an EMBL/GenBank/DDBJ whole genome shotgun (WGS) entry which is preliminary data.</text>
</comment>
<feature type="domain" description="Peptidase S26" evidence="8">
    <location>
        <begin position="73"/>
        <end position="232"/>
    </location>
</feature>
<evidence type="ECO:0000256" key="4">
    <source>
        <dbReference type="PIRSR" id="PIRSR600223-1"/>
    </source>
</evidence>
<sequence>MGRRHAALALLVAGASALAPPPRLRRLRRAPRAAPVARRASGGDDDAAADERPGWLAAITGDEELAEDLRVYGKTLAVCLLIRFLIVEPRFIPSLSMYPGLDVGDQLAVEKVTKLARPRDAPYRRNEVVVFNPPQSFKDIVNSRARNEALIKRVVAVAGDTVEVRGGKLYVNGRAQDEAFINEQPAYALDRMVVPAGHVFVLGDNRNQSLDGHVWGFLPTKNVIGRAVFKYWPPGRVGPVPFPEGSYA</sequence>
<proteinExistence type="inferred from homology"/>
<feature type="active site" evidence="4">
    <location>
        <position position="96"/>
    </location>
</feature>
<dbReference type="CDD" id="cd06530">
    <property type="entry name" value="S26_SPase_I"/>
    <property type="match status" value="1"/>
</dbReference>
<evidence type="ECO:0000256" key="2">
    <source>
        <dbReference type="ARBA" id="ARBA00009370"/>
    </source>
</evidence>
<dbReference type="Gene3D" id="2.10.109.10">
    <property type="entry name" value="Umud Fragment, subunit A"/>
    <property type="match status" value="1"/>
</dbReference>
<keyword evidence="3 5" id="KW-0378">Hydrolase</keyword>
<dbReference type="PRINTS" id="PR00727">
    <property type="entry name" value="LEADERPTASE"/>
</dbReference>
<keyword evidence="5" id="KW-0496">Mitochondrion</keyword>
<dbReference type="InterPro" id="IPR019533">
    <property type="entry name" value="Peptidase_S26"/>
</dbReference>
<dbReference type="Proteomes" id="UP000789595">
    <property type="component" value="Unassembled WGS sequence"/>
</dbReference>
<comment type="subcellular location">
    <subcellularLocation>
        <location evidence="5">Mitochondrion inner membrane</location>
    </subcellularLocation>
</comment>
<dbReference type="InterPro" id="IPR000223">
    <property type="entry name" value="Pept_S26A_signal_pept_1"/>
</dbReference>
<feature type="signal peptide" evidence="7">
    <location>
        <begin position="1"/>
        <end position="17"/>
    </location>
</feature>
<evidence type="ECO:0000256" key="5">
    <source>
        <dbReference type="RuleBase" id="RU362041"/>
    </source>
</evidence>
<comment type="catalytic activity">
    <reaction evidence="1">
        <text>Cleavage of hydrophobic, N-terminal signal or leader sequences from secreted and periplasmic proteins.</text>
        <dbReference type="EC" id="3.4.21.89"/>
    </reaction>
</comment>
<dbReference type="PANTHER" id="PTHR43390:SF1">
    <property type="entry name" value="CHLOROPLAST PROCESSING PEPTIDASE"/>
    <property type="match status" value="1"/>
</dbReference>
<dbReference type="GO" id="GO:0005743">
    <property type="term" value="C:mitochondrial inner membrane"/>
    <property type="evidence" value="ECO:0007669"/>
    <property type="project" value="UniProtKB-SubCell"/>
</dbReference>
<keyword evidence="10" id="KW-1185">Reference proteome</keyword>
<dbReference type="PROSITE" id="PS00761">
    <property type="entry name" value="SPASE_I_3"/>
    <property type="match status" value="1"/>
</dbReference>
<evidence type="ECO:0000256" key="7">
    <source>
        <dbReference type="SAM" id="SignalP"/>
    </source>
</evidence>
<comment type="similarity">
    <text evidence="2 5">Belongs to the peptidase S26 family.</text>
</comment>
<keyword evidence="5" id="KW-0472">Membrane</keyword>
<evidence type="ECO:0000256" key="3">
    <source>
        <dbReference type="ARBA" id="ARBA00022801"/>
    </source>
</evidence>
<keyword evidence="5" id="KW-0999">Mitochondrion inner membrane</keyword>
<feature type="region of interest" description="Disordered" evidence="6">
    <location>
        <begin position="29"/>
        <end position="49"/>
    </location>
</feature>
<evidence type="ECO:0000259" key="8">
    <source>
        <dbReference type="Pfam" id="PF10502"/>
    </source>
</evidence>
<dbReference type="GO" id="GO:0004252">
    <property type="term" value="F:serine-type endopeptidase activity"/>
    <property type="evidence" value="ECO:0007669"/>
    <property type="project" value="InterPro"/>
</dbReference>
<organism evidence="9 10">
    <name type="scientific">Pelagomonas calceolata</name>
    <dbReference type="NCBI Taxonomy" id="35677"/>
    <lineage>
        <taxon>Eukaryota</taxon>
        <taxon>Sar</taxon>
        <taxon>Stramenopiles</taxon>
        <taxon>Ochrophyta</taxon>
        <taxon>Pelagophyceae</taxon>
        <taxon>Pelagomonadales</taxon>
        <taxon>Pelagomonadaceae</taxon>
        <taxon>Pelagomonas</taxon>
    </lineage>
</organism>
<dbReference type="Pfam" id="PF10502">
    <property type="entry name" value="Peptidase_S26"/>
    <property type="match status" value="1"/>
</dbReference>
<dbReference type="EC" id="3.4.21.-" evidence="5"/>
<feature type="active site" evidence="4">
    <location>
        <position position="152"/>
    </location>
</feature>
<name>A0A8J2SNF2_9STRA</name>
<reference evidence="9" key="1">
    <citation type="submission" date="2021-11" db="EMBL/GenBank/DDBJ databases">
        <authorList>
            <consortium name="Genoscope - CEA"/>
            <person name="William W."/>
        </authorList>
    </citation>
    <scope>NUCLEOTIDE SEQUENCE</scope>
</reference>
<keyword evidence="7" id="KW-0732">Signal</keyword>
<dbReference type="NCBIfam" id="TIGR02227">
    <property type="entry name" value="sigpep_I_bact"/>
    <property type="match status" value="1"/>
</dbReference>
<evidence type="ECO:0000256" key="1">
    <source>
        <dbReference type="ARBA" id="ARBA00000677"/>
    </source>
</evidence>
<dbReference type="AlphaFoldDB" id="A0A8J2SNF2"/>
<dbReference type="InterPro" id="IPR019758">
    <property type="entry name" value="Pept_S26A_signal_pept_1_CS"/>
</dbReference>
<evidence type="ECO:0000256" key="6">
    <source>
        <dbReference type="SAM" id="MobiDB-lite"/>
    </source>
</evidence>
<gene>
    <name evidence="9" type="ORF">PECAL_4P08180</name>
</gene>
<evidence type="ECO:0000313" key="10">
    <source>
        <dbReference type="Proteomes" id="UP000789595"/>
    </source>
</evidence>
<feature type="chain" id="PRO_5035156143" description="Mitochondrial inner membrane protease subunit" evidence="7">
    <location>
        <begin position="18"/>
        <end position="248"/>
    </location>
</feature>
<protein>
    <recommendedName>
        <fullName evidence="5">Mitochondrial inner membrane protease subunit</fullName>
        <ecNumber evidence="5">3.4.21.-</ecNumber>
    </recommendedName>
</protein>
<dbReference type="GO" id="GO:0009003">
    <property type="term" value="F:signal peptidase activity"/>
    <property type="evidence" value="ECO:0007669"/>
    <property type="project" value="UniProtKB-EC"/>
</dbReference>
<accession>A0A8J2SNF2</accession>